<feature type="binding site" evidence="7 8">
    <location>
        <position position="11"/>
    </location>
    <ligand>
        <name>S-adenosyl-L-methionine</name>
        <dbReference type="ChEBI" id="CHEBI:59789"/>
    </ligand>
</feature>
<dbReference type="GO" id="GO:0003723">
    <property type="term" value="F:RNA binding"/>
    <property type="evidence" value="ECO:0007669"/>
    <property type="project" value="UniProtKB-UniRule"/>
</dbReference>
<dbReference type="PROSITE" id="PS51689">
    <property type="entry name" value="SAM_RNA_A_N6_MT"/>
    <property type="match status" value="1"/>
</dbReference>
<dbReference type="PANTHER" id="PTHR11727">
    <property type="entry name" value="DIMETHYLADENOSINE TRANSFERASE"/>
    <property type="match status" value="1"/>
</dbReference>
<keyword evidence="2 7" id="KW-0698">rRNA processing</keyword>
<dbReference type="STRING" id="1805280.AUJ22_01345"/>
<feature type="domain" description="Ribosomal RNA adenine methylase transferase N-terminal" evidence="9">
    <location>
        <begin position="18"/>
        <end position="229"/>
    </location>
</feature>
<dbReference type="SUPFAM" id="SSF53335">
    <property type="entry name" value="S-adenosyl-L-methionine-dependent methyltransferases"/>
    <property type="match status" value="1"/>
</dbReference>
<sequence>MYKIKKSLGQNFLKSTLALNKIVEAGEVSSEDIILEIGPGKGALTEKLLEKAGCVIAVEKDYELFNILQEKFKKEIEIKKLILINEDILKFEITNYELRIRKIIRNVVFKSIAQAVEPSIAISQQGNMCGFKNNIPHYFSYKIIANIPYNITGAIFKKFLGGANQPEMMILMVQNEVAKRIVARDRKESILSISVKVYGDPKIIMKVPSRYFSPAPKVDSAIIAIKNISRKIFIENSQSVQSRTLHNLQFEEKFWEIIRAGFAHKRKKLSSNLKDFLKNKKDGGIASVESLGNKRAEELTLNDWIKLTKNTTPPNLPSSREEKIR</sequence>
<evidence type="ECO:0000259" key="9">
    <source>
        <dbReference type="SMART" id="SM00650"/>
    </source>
</evidence>
<keyword evidence="1 7" id="KW-0963">Cytoplasm</keyword>
<dbReference type="HAMAP" id="MF_00607">
    <property type="entry name" value="16SrRNA_methyltr_A"/>
    <property type="match status" value="1"/>
</dbReference>
<keyword evidence="6 7" id="KW-0694">RNA-binding</keyword>
<dbReference type="EC" id="2.1.1.182" evidence="7"/>
<dbReference type="InterPro" id="IPR020596">
    <property type="entry name" value="rRNA_Ade_Mease_Trfase_CS"/>
</dbReference>
<dbReference type="PANTHER" id="PTHR11727:SF7">
    <property type="entry name" value="DIMETHYLADENOSINE TRANSFERASE-RELATED"/>
    <property type="match status" value="1"/>
</dbReference>
<evidence type="ECO:0000256" key="2">
    <source>
        <dbReference type="ARBA" id="ARBA00022552"/>
    </source>
</evidence>
<dbReference type="InterPro" id="IPR011530">
    <property type="entry name" value="rRNA_adenine_dimethylase"/>
</dbReference>
<dbReference type="Gene3D" id="1.10.8.100">
    <property type="entry name" value="Ribosomal RNA adenine dimethylase-like, domain 2"/>
    <property type="match status" value="1"/>
</dbReference>
<evidence type="ECO:0000256" key="8">
    <source>
        <dbReference type="PROSITE-ProRule" id="PRU01026"/>
    </source>
</evidence>
<evidence type="ECO:0000313" key="11">
    <source>
        <dbReference type="Proteomes" id="UP000185769"/>
    </source>
</evidence>
<accession>A0A1J4V0J9</accession>
<keyword evidence="5 7" id="KW-0949">S-adenosyl-L-methionine</keyword>
<comment type="catalytic activity">
    <reaction evidence="7">
        <text>adenosine(1518)/adenosine(1519) in 16S rRNA + 4 S-adenosyl-L-methionine = N(6)-dimethyladenosine(1518)/N(6)-dimethyladenosine(1519) in 16S rRNA + 4 S-adenosyl-L-homocysteine + 4 H(+)</text>
        <dbReference type="Rhea" id="RHEA:19609"/>
        <dbReference type="Rhea" id="RHEA-COMP:10232"/>
        <dbReference type="Rhea" id="RHEA-COMP:10233"/>
        <dbReference type="ChEBI" id="CHEBI:15378"/>
        <dbReference type="ChEBI" id="CHEBI:57856"/>
        <dbReference type="ChEBI" id="CHEBI:59789"/>
        <dbReference type="ChEBI" id="CHEBI:74411"/>
        <dbReference type="ChEBI" id="CHEBI:74493"/>
        <dbReference type="EC" id="2.1.1.182"/>
    </reaction>
</comment>
<gene>
    <name evidence="7" type="primary">rsmA</name>
    <name evidence="7" type="synonym">ksgA</name>
    <name evidence="10" type="ORF">AUJ22_01345</name>
</gene>
<evidence type="ECO:0000256" key="6">
    <source>
        <dbReference type="ARBA" id="ARBA00022884"/>
    </source>
</evidence>
<keyword evidence="4 7" id="KW-0808">Transferase</keyword>
<dbReference type="InterPro" id="IPR020598">
    <property type="entry name" value="rRNA_Ade_methylase_Trfase_N"/>
</dbReference>
<feature type="binding site" evidence="7 8">
    <location>
        <position position="38"/>
    </location>
    <ligand>
        <name>S-adenosyl-L-methionine</name>
        <dbReference type="ChEBI" id="CHEBI:59789"/>
    </ligand>
</feature>
<dbReference type="GO" id="GO:0052908">
    <property type="term" value="F:16S rRNA (adenine(1518)-N(6)/adenine(1519)-N(6))-dimethyltransferase activity"/>
    <property type="evidence" value="ECO:0007669"/>
    <property type="project" value="UniProtKB-EC"/>
</dbReference>
<comment type="function">
    <text evidence="7">Specifically dimethylates two adjacent adenosines (A1518 and A1519) in the loop of a conserved hairpin near the 3'-end of 16S rRNA in the 30S particle. May play a critical role in biogenesis of 30S subunits.</text>
</comment>
<dbReference type="AlphaFoldDB" id="A0A1J4V0J9"/>
<comment type="subcellular location">
    <subcellularLocation>
        <location evidence="7">Cytoplasm</location>
    </subcellularLocation>
</comment>
<proteinExistence type="inferred from homology"/>
<feature type="binding site" evidence="7 8">
    <location>
        <position position="59"/>
    </location>
    <ligand>
        <name>S-adenosyl-L-methionine</name>
        <dbReference type="ChEBI" id="CHEBI:59789"/>
    </ligand>
</feature>
<feature type="binding site" evidence="7 8">
    <location>
        <position position="87"/>
    </location>
    <ligand>
        <name>S-adenosyl-L-methionine</name>
        <dbReference type="ChEBI" id="CHEBI:59789"/>
    </ligand>
</feature>
<dbReference type="Pfam" id="PF00398">
    <property type="entry name" value="RrnaAD"/>
    <property type="match status" value="1"/>
</dbReference>
<evidence type="ECO:0000256" key="7">
    <source>
        <dbReference type="HAMAP-Rule" id="MF_00607"/>
    </source>
</evidence>
<evidence type="ECO:0000256" key="4">
    <source>
        <dbReference type="ARBA" id="ARBA00022679"/>
    </source>
</evidence>
<comment type="similarity">
    <text evidence="7">Belongs to the class I-like SAM-binding methyltransferase superfamily. rRNA adenine N(6)-methyltransferase family. RsmA subfamily.</text>
</comment>
<dbReference type="SMART" id="SM00650">
    <property type="entry name" value="rADc"/>
    <property type="match status" value="1"/>
</dbReference>
<dbReference type="Gene3D" id="3.40.50.150">
    <property type="entry name" value="Vaccinia Virus protein VP39"/>
    <property type="match status" value="1"/>
</dbReference>
<feature type="binding site" evidence="7 8">
    <location>
        <position position="146"/>
    </location>
    <ligand>
        <name>S-adenosyl-L-methionine</name>
        <dbReference type="ChEBI" id="CHEBI:59789"/>
    </ligand>
</feature>
<feature type="binding site" evidence="7 8">
    <location>
        <position position="13"/>
    </location>
    <ligand>
        <name>S-adenosyl-L-methionine</name>
        <dbReference type="ChEBI" id="CHEBI:59789"/>
    </ligand>
</feature>
<reference evidence="10 11" key="1">
    <citation type="journal article" date="2016" name="Environ. Microbiol.">
        <title>Genomic resolution of a cold subsurface aquifer community provides metabolic insights for novel microbes adapted to high CO concentrations.</title>
        <authorList>
            <person name="Probst A.J."/>
            <person name="Castelle C.J."/>
            <person name="Singh A."/>
            <person name="Brown C.T."/>
            <person name="Anantharaman K."/>
            <person name="Sharon I."/>
            <person name="Hug L.A."/>
            <person name="Burstein D."/>
            <person name="Emerson J.B."/>
            <person name="Thomas B.C."/>
            <person name="Banfield J.F."/>
        </authorList>
    </citation>
    <scope>NUCLEOTIDE SEQUENCE [LARGE SCALE GENOMIC DNA]</scope>
    <source>
        <strain evidence="10">CG1_02_31_12</strain>
    </source>
</reference>
<name>A0A1J4V0J9_9BACT</name>
<dbReference type="InterPro" id="IPR023165">
    <property type="entry name" value="rRNA_Ade_diMease-like_C"/>
</dbReference>
<comment type="caution">
    <text evidence="10">The sequence shown here is derived from an EMBL/GenBank/DDBJ whole genome shotgun (WGS) entry which is preliminary data.</text>
</comment>
<evidence type="ECO:0000256" key="5">
    <source>
        <dbReference type="ARBA" id="ARBA00022691"/>
    </source>
</evidence>
<evidence type="ECO:0000256" key="1">
    <source>
        <dbReference type="ARBA" id="ARBA00022490"/>
    </source>
</evidence>
<protein>
    <recommendedName>
        <fullName evidence="7">Ribosomal RNA small subunit methyltransferase A</fullName>
        <ecNumber evidence="7">2.1.1.182</ecNumber>
    </recommendedName>
    <alternativeName>
        <fullName evidence="7">16S rRNA (adenine(1518)-N(6)/adenine(1519)-N(6))-dimethyltransferase</fullName>
    </alternativeName>
    <alternativeName>
        <fullName evidence="7">16S rRNA dimethyladenosine transferase</fullName>
    </alternativeName>
    <alternativeName>
        <fullName evidence="7">16S rRNA dimethylase</fullName>
    </alternativeName>
    <alternativeName>
        <fullName evidence="7">S-adenosylmethionine-6-N', N'-adenosyl(rRNA) dimethyltransferase</fullName>
    </alternativeName>
</protein>
<dbReference type="InterPro" id="IPR001737">
    <property type="entry name" value="KsgA/Erm"/>
</dbReference>
<organism evidence="10 11">
    <name type="scientific">Candidatus Nomurabacteria bacterium CG1_02_31_12</name>
    <dbReference type="NCBI Taxonomy" id="1805280"/>
    <lineage>
        <taxon>Bacteria</taxon>
        <taxon>Candidatus Nomuraibacteriota</taxon>
    </lineage>
</organism>
<dbReference type="GO" id="GO:0005829">
    <property type="term" value="C:cytosol"/>
    <property type="evidence" value="ECO:0007669"/>
    <property type="project" value="TreeGrafter"/>
</dbReference>
<dbReference type="PROSITE" id="PS01131">
    <property type="entry name" value="RRNA_A_DIMETH"/>
    <property type="match status" value="1"/>
</dbReference>
<dbReference type="Proteomes" id="UP000185769">
    <property type="component" value="Unassembled WGS sequence"/>
</dbReference>
<evidence type="ECO:0000313" key="10">
    <source>
        <dbReference type="EMBL" id="OIO29480.1"/>
    </source>
</evidence>
<dbReference type="EMBL" id="MNVM01000022">
    <property type="protein sequence ID" value="OIO29480.1"/>
    <property type="molecule type" value="Genomic_DNA"/>
</dbReference>
<evidence type="ECO:0000256" key="3">
    <source>
        <dbReference type="ARBA" id="ARBA00022603"/>
    </source>
</evidence>
<dbReference type="InterPro" id="IPR029063">
    <property type="entry name" value="SAM-dependent_MTases_sf"/>
</dbReference>
<keyword evidence="3 7" id="KW-0489">Methyltransferase</keyword>